<dbReference type="Gene3D" id="2.40.160.200">
    <property type="entry name" value="LURP1-related"/>
    <property type="match status" value="1"/>
</dbReference>
<dbReference type="SUPFAM" id="SSF54518">
    <property type="entry name" value="Tubby C-terminal domain-like"/>
    <property type="match status" value="1"/>
</dbReference>
<dbReference type="Proteomes" id="UP000822688">
    <property type="component" value="Chromosome 1"/>
</dbReference>
<evidence type="ECO:0000313" key="3">
    <source>
        <dbReference type="Proteomes" id="UP000822688"/>
    </source>
</evidence>
<dbReference type="InterPro" id="IPR038595">
    <property type="entry name" value="LOR_sf"/>
</dbReference>
<comment type="caution">
    <text evidence="2">The sequence shown here is derived from an EMBL/GenBank/DDBJ whole genome shotgun (WGS) entry which is preliminary data.</text>
</comment>
<gene>
    <name evidence="2" type="ORF">KC19_1G042400</name>
</gene>
<dbReference type="AlphaFoldDB" id="A0A8T0J3D0"/>
<comment type="similarity">
    <text evidence="1">Belongs to the LOR family.</text>
</comment>
<dbReference type="InterPro" id="IPR025659">
    <property type="entry name" value="Tubby-like_C"/>
</dbReference>
<reference evidence="2" key="1">
    <citation type="submission" date="2020-06" db="EMBL/GenBank/DDBJ databases">
        <title>WGS assembly of Ceratodon purpureus strain R40.</title>
        <authorList>
            <person name="Carey S.B."/>
            <person name="Jenkins J."/>
            <person name="Shu S."/>
            <person name="Lovell J.T."/>
            <person name="Sreedasyam A."/>
            <person name="Maumus F."/>
            <person name="Tiley G.P."/>
            <person name="Fernandez-Pozo N."/>
            <person name="Barry K."/>
            <person name="Chen C."/>
            <person name="Wang M."/>
            <person name="Lipzen A."/>
            <person name="Daum C."/>
            <person name="Saski C.A."/>
            <person name="Payton A.C."/>
            <person name="Mcbreen J.C."/>
            <person name="Conrad R.E."/>
            <person name="Kollar L.M."/>
            <person name="Olsson S."/>
            <person name="Huttunen S."/>
            <person name="Landis J.B."/>
            <person name="Wickett N.J."/>
            <person name="Johnson M.G."/>
            <person name="Rensing S.A."/>
            <person name="Grimwood J."/>
            <person name="Schmutz J."/>
            <person name="Mcdaniel S.F."/>
        </authorList>
    </citation>
    <scope>NUCLEOTIDE SEQUENCE</scope>
    <source>
        <strain evidence="2">R40</strain>
    </source>
</reference>
<dbReference type="InterPro" id="IPR007612">
    <property type="entry name" value="LOR"/>
</dbReference>
<proteinExistence type="inferred from homology"/>
<evidence type="ECO:0000313" key="2">
    <source>
        <dbReference type="EMBL" id="KAG0589722.1"/>
    </source>
</evidence>
<sequence>MEQGRRKPTELQKISDPNFLVEVAVGPPLANLVPQRPGTGIVVGGQYCDRETRFVWKKAHLSVDDNRIFDTEGRLMCVSHHYGKNPYDSLDPLDVIPDNPLGDWESICYISGYHGMPDLKVRPKGLSIHGRQRILDASGEVTVCNIARLSRLKSKSIRHNLAVFAGDEEKEPTYSILLDLAGRTIQLVNQNDERIAVFTKSVQTLILNAALGVGSEFAIDVAPGVDYTAVLAICIGLHQVGKHYAKDAFSNFLVQPAQGAAVGFAVDQATQFADGGMPDVSGFEMPEVPDFEMPDVEVPEDVGSTLEGVINFVVGLFGE</sequence>
<organism evidence="2 3">
    <name type="scientific">Ceratodon purpureus</name>
    <name type="common">Fire moss</name>
    <name type="synonym">Dicranum purpureum</name>
    <dbReference type="NCBI Taxonomy" id="3225"/>
    <lineage>
        <taxon>Eukaryota</taxon>
        <taxon>Viridiplantae</taxon>
        <taxon>Streptophyta</taxon>
        <taxon>Embryophyta</taxon>
        <taxon>Bryophyta</taxon>
        <taxon>Bryophytina</taxon>
        <taxon>Bryopsida</taxon>
        <taxon>Dicranidae</taxon>
        <taxon>Pseudoditrichales</taxon>
        <taxon>Ditrichaceae</taxon>
        <taxon>Ceratodon</taxon>
    </lineage>
</organism>
<evidence type="ECO:0000256" key="1">
    <source>
        <dbReference type="ARBA" id="ARBA00005437"/>
    </source>
</evidence>
<name>A0A8T0J3D0_CERPU</name>
<protein>
    <submittedName>
        <fullName evidence="2">Uncharacterized protein</fullName>
    </submittedName>
</protein>
<dbReference type="EMBL" id="CM026421">
    <property type="protein sequence ID" value="KAG0589722.1"/>
    <property type="molecule type" value="Genomic_DNA"/>
</dbReference>
<accession>A0A8T0J3D0</accession>
<dbReference type="Pfam" id="PF04525">
    <property type="entry name" value="LOR"/>
    <property type="match status" value="1"/>
</dbReference>
<keyword evidence="3" id="KW-1185">Reference proteome</keyword>